<evidence type="ECO:0000256" key="6">
    <source>
        <dbReference type="PROSITE-ProRule" id="PRU01023"/>
    </source>
</evidence>
<proteinExistence type="inferred from homology"/>
<evidence type="ECO:0000256" key="4">
    <source>
        <dbReference type="ARBA" id="ARBA00022691"/>
    </source>
</evidence>
<dbReference type="CDD" id="cd02440">
    <property type="entry name" value="AdoMet_MTases"/>
    <property type="match status" value="1"/>
</dbReference>
<comment type="similarity">
    <text evidence="1 6">Belongs to the class I-like SAM-binding methyltransferase superfamily. RsmB/NOP family.</text>
</comment>
<name>A0AAW1PH28_9CHLO</name>
<dbReference type="InterPro" id="IPR035926">
    <property type="entry name" value="NusB-like_sf"/>
</dbReference>
<dbReference type="Proteomes" id="UP001489004">
    <property type="component" value="Unassembled WGS sequence"/>
</dbReference>
<protein>
    <recommendedName>
        <fullName evidence="7">SAM-dependent MTase RsmB/NOP-type domain-containing protein</fullName>
    </recommendedName>
</protein>
<keyword evidence="2 6" id="KW-0489">Methyltransferase</keyword>
<dbReference type="GO" id="GO:0001510">
    <property type="term" value="P:RNA methylation"/>
    <property type="evidence" value="ECO:0007669"/>
    <property type="project" value="InterPro"/>
</dbReference>
<dbReference type="InterPro" id="IPR029063">
    <property type="entry name" value="SAM-dependent_MTases_sf"/>
</dbReference>
<dbReference type="PANTHER" id="PTHR22807:SF61">
    <property type="entry name" value="NOL1_NOP2_SUN FAMILY PROTEIN _ ANTITERMINATION NUSB DOMAIN-CONTAINING PROTEIN"/>
    <property type="match status" value="1"/>
</dbReference>
<dbReference type="Pfam" id="PF22458">
    <property type="entry name" value="RsmF-B_ferredox"/>
    <property type="match status" value="1"/>
</dbReference>
<evidence type="ECO:0000256" key="2">
    <source>
        <dbReference type="ARBA" id="ARBA00022603"/>
    </source>
</evidence>
<evidence type="ECO:0000259" key="7">
    <source>
        <dbReference type="PROSITE" id="PS51686"/>
    </source>
</evidence>
<dbReference type="InterPro" id="IPR049560">
    <property type="entry name" value="MeTrfase_RsmB-F_NOP2_cat"/>
</dbReference>
<dbReference type="InterPro" id="IPR006027">
    <property type="entry name" value="NusB_RsmB_TIM44"/>
</dbReference>
<dbReference type="InterPro" id="IPR001678">
    <property type="entry name" value="MeTrfase_RsmB-F_NOP2_dom"/>
</dbReference>
<dbReference type="EMBL" id="JALJOR010000011">
    <property type="protein sequence ID" value="KAK9809110.1"/>
    <property type="molecule type" value="Genomic_DNA"/>
</dbReference>
<feature type="binding site" evidence="6">
    <location>
        <position position="405"/>
    </location>
    <ligand>
        <name>S-adenosyl-L-methionine</name>
        <dbReference type="ChEBI" id="CHEBI:59789"/>
    </ligand>
</feature>
<keyword evidence="9" id="KW-1185">Reference proteome</keyword>
<keyword evidence="3 6" id="KW-0808">Transferase</keyword>
<feature type="binding site" evidence="6">
    <location>
        <begin position="323"/>
        <end position="329"/>
    </location>
    <ligand>
        <name>S-adenosyl-L-methionine</name>
        <dbReference type="ChEBI" id="CHEBI:59789"/>
    </ligand>
</feature>
<feature type="binding site" evidence="6">
    <location>
        <position position="375"/>
    </location>
    <ligand>
        <name>S-adenosyl-L-methionine</name>
        <dbReference type="ChEBI" id="CHEBI:59789"/>
    </ligand>
</feature>
<dbReference type="Gene3D" id="1.10.940.10">
    <property type="entry name" value="NusB-like"/>
    <property type="match status" value="1"/>
</dbReference>
<comment type="caution">
    <text evidence="8">The sequence shown here is derived from an EMBL/GenBank/DDBJ whole genome shotgun (WGS) entry which is preliminary data.</text>
</comment>
<dbReference type="AlphaFoldDB" id="A0AAW1PH28"/>
<dbReference type="Pfam" id="PF01189">
    <property type="entry name" value="Methyltr_RsmB-F"/>
    <property type="match status" value="1"/>
</dbReference>
<gene>
    <name evidence="8" type="ORF">WJX72_009483</name>
</gene>
<dbReference type="InterPro" id="IPR054728">
    <property type="entry name" value="RsmB-like_ferredoxin"/>
</dbReference>
<dbReference type="InterPro" id="IPR018314">
    <property type="entry name" value="RsmB/NOL1/NOP2-like_CS"/>
</dbReference>
<evidence type="ECO:0000256" key="5">
    <source>
        <dbReference type="ARBA" id="ARBA00022884"/>
    </source>
</evidence>
<dbReference type="Gene3D" id="3.40.50.150">
    <property type="entry name" value="Vaccinia Virus protein VP39"/>
    <property type="match status" value="1"/>
</dbReference>
<dbReference type="Pfam" id="PF01029">
    <property type="entry name" value="NusB"/>
    <property type="match status" value="1"/>
</dbReference>
<dbReference type="PROSITE" id="PS51686">
    <property type="entry name" value="SAM_MT_RSMB_NOP"/>
    <property type="match status" value="1"/>
</dbReference>
<evidence type="ECO:0000256" key="1">
    <source>
        <dbReference type="ARBA" id="ARBA00007494"/>
    </source>
</evidence>
<dbReference type="GO" id="GO:0003723">
    <property type="term" value="F:RNA binding"/>
    <property type="evidence" value="ECO:0007669"/>
    <property type="project" value="UniProtKB-UniRule"/>
</dbReference>
<reference evidence="8 9" key="1">
    <citation type="journal article" date="2024" name="Nat. Commun.">
        <title>Phylogenomics reveals the evolutionary origins of lichenization in chlorophyte algae.</title>
        <authorList>
            <person name="Puginier C."/>
            <person name="Libourel C."/>
            <person name="Otte J."/>
            <person name="Skaloud P."/>
            <person name="Haon M."/>
            <person name="Grisel S."/>
            <person name="Petersen M."/>
            <person name="Berrin J.G."/>
            <person name="Delaux P.M."/>
            <person name="Dal Grande F."/>
            <person name="Keller J."/>
        </authorList>
    </citation>
    <scope>NUCLEOTIDE SEQUENCE [LARGE SCALE GENOMIC DNA]</scope>
    <source>
        <strain evidence="8 9">SAG 2043</strain>
    </source>
</reference>
<evidence type="ECO:0000313" key="9">
    <source>
        <dbReference type="Proteomes" id="UP001489004"/>
    </source>
</evidence>
<evidence type="ECO:0000256" key="3">
    <source>
        <dbReference type="ARBA" id="ARBA00022679"/>
    </source>
</evidence>
<dbReference type="PROSITE" id="PS01153">
    <property type="entry name" value="NOL1_NOP2_SUN"/>
    <property type="match status" value="1"/>
</dbReference>
<dbReference type="GO" id="GO:0006355">
    <property type="term" value="P:regulation of DNA-templated transcription"/>
    <property type="evidence" value="ECO:0007669"/>
    <property type="project" value="InterPro"/>
</dbReference>
<dbReference type="GO" id="GO:0008173">
    <property type="term" value="F:RNA methyltransferase activity"/>
    <property type="evidence" value="ECO:0007669"/>
    <property type="project" value="InterPro"/>
</dbReference>
<keyword evidence="4 6" id="KW-0949">S-adenosyl-L-methionine</keyword>
<dbReference type="InterPro" id="IPR023267">
    <property type="entry name" value="RCMT"/>
</dbReference>
<dbReference type="SUPFAM" id="SSF48013">
    <property type="entry name" value="NusB-like"/>
    <property type="match status" value="1"/>
</dbReference>
<accession>A0AAW1PH28</accession>
<organism evidence="8 9">
    <name type="scientific">[Myrmecia] bisecta</name>
    <dbReference type="NCBI Taxonomy" id="41462"/>
    <lineage>
        <taxon>Eukaryota</taxon>
        <taxon>Viridiplantae</taxon>
        <taxon>Chlorophyta</taxon>
        <taxon>core chlorophytes</taxon>
        <taxon>Trebouxiophyceae</taxon>
        <taxon>Trebouxiales</taxon>
        <taxon>Trebouxiaceae</taxon>
        <taxon>Myrmecia</taxon>
    </lineage>
</organism>
<feature type="binding site" evidence="6">
    <location>
        <position position="347"/>
    </location>
    <ligand>
        <name>S-adenosyl-L-methionine</name>
        <dbReference type="ChEBI" id="CHEBI:59789"/>
    </ligand>
</feature>
<dbReference type="PRINTS" id="PR02008">
    <property type="entry name" value="RCMTFAMILY"/>
</dbReference>
<keyword evidence="5 6" id="KW-0694">RNA-binding</keyword>
<evidence type="ECO:0000313" key="8">
    <source>
        <dbReference type="EMBL" id="KAK9809110.1"/>
    </source>
</evidence>
<dbReference type="SUPFAM" id="SSF53335">
    <property type="entry name" value="S-adenosyl-L-methionine-dependent methyltransferases"/>
    <property type="match status" value="1"/>
</dbReference>
<sequence length="475" mass="51052">MQQGGQPSSTSLRLCAHQYVVAAAGRTFAGSAGPRQPGAKKRRAKVKSVPTARRAAVEQLLRVEEGAYVASVAGLAGGQSASTKQHILTDRDARLVTELVSGCVRWQRRLDFVIESLTGAPVTRLDPPLRQLLRLATYELLELGVPHHVISEHVSLAKQLMHPGAGAFANGVLRNLARLMAEDAVPRPAHPTSATLTLQQRADLIGIAHSHPSWMVQRWLERFGEQETLDLLRWNNMRPAGHGVRVAPAVVDDALLHRLAAEGVTAEPSRFLPRDFVVVRRGLQHLLAKGLLAARGFQVQDESAGLVVELLDPQPGDVLLDCCAAPGGKALYALQRLAGQGLLLAMDVHAGKLRRLETAAVEQGRAGQLEVHTADLRDHVNALMAGPPAGPGLQSCDAFDKVLLDVPCSGLGVLSKRADLRWRRSPADLAGLRLLQAELLEAAAQLVRPGGLLVYSTCSIEPQENEDQGIGMEPL</sequence>
<feature type="domain" description="SAM-dependent MTase RsmB/NOP-type" evidence="7">
    <location>
        <begin position="232"/>
        <end position="475"/>
    </location>
</feature>
<feature type="active site" description="Nucleophile" evidence="6">
    <location>
        <position position="458"/>
    </location>
</feature>
<dbReference type="PANTHER" id="PTHR22807">
    <property type="entry name" value="NOP2 YEAST -RELATED NOL1/NOP2/FMU SUN DOMAIN-CONTAINING"/>
    <property type="match status" value="1"/>
</dbReference>